<organism evidence="1 2">
    <name type="scientific">Phytophthora rubi</name>
    <dbReference type="NCBI Taxonomy" id="129364"/>
    <lineage>
        <taxon>Eukaryota</taxon>
        <taxon>Sar</taxon>
        <taxon>Stramenopiles</taxon>
        <taxon>Oomycota</taxon>
        <taxon>Peronosporomycetes</taxon>
        <taxon>Peronosporales</taxon>
        <taxon>Peronosporaceae</taxon>
        <taxon>Phytophthora</taxon>
    </lineage>
</organism>
<protein>
    <submittedName>
        <fullName evidence="1">Uncharacterized protein</fullName>
    </submittedName>
</protein>
<dbReference type="Proteomes" id="UP000435112">
    <property type="component" value="Unassembled WGS sequence"/>
</dbReference>
<evidence type="ECO:0000313" key="1">
    <source>
        <dbReference type="EMBL" id="KAE8992390.1"/>
    </source>
</evidence>
<accession>A0A6A3JCG5</accession>
<comment type="caution">
    <text evidence="1">The sequence shown here is derived from an EMBL/GenBank/DDBJ whole genome shotgun (WGS) entry which is preliminary data.</text>
</comment>
<name>A0A6A3JCG5_9STRA</name>
<sequence length="70" mass="6958">MMVTIGAAPAAACKTGVVPLAAGQQVWGDDSGCDSLLHGLFFAASSSNGCLQDRDSASDRDALGIACPTS</sequence>
<proteinExistence type="predicted"/>
<gene>
    <name evidence="1" type="ORF">PR002_g20562</name>
</gene>
<reference evidence="1 2" key="1">
    <citation type="submission" date="2018-09" db="EMBL/GenBank/DDBJ databases">
        <title>Genomic investigation of the strawberry pathogen Phytophthora fragariae indicates pathogenicity is determined by transcriptional variation in three key races.</title>
        <authorList>
            <person name="Adams T.M."/>
            <person name="Armitage A.D."/>
            <person name="Sobczyk M.K."/>
            <person name="Bates H.J."/>
            <person name="Dunwell J.M."/>
            <person name="Nellist C.F."/>
            <person name="Harrison R.J."/>
        </authorList>
    </citation>
    <scope>NUCLEOTIDE SEQUENCE [LARGE SCALE GENOMIC DNA]</scope>
    <source>
        <strain evidence="1 2">SCRP324</strain>
    </source>
</reference>
<evidence type="ECO:0000313" key="2">
    <source>
        <dbReference type="Proteomes" id="UP000435112"/>
    </source>
</evidence>
<dbReference type="EMBL" id="QXFU01001974">
    <property type="protein sequence ID" value="KAE8992390.1"/>
    <property type="molecule type" value="Genomic_DNA"/>
</dbReference>
<dbReference type="AlphaFoldDB" id="A0A6A3JCG5"/>